<accession>A0ABM7M6D4</accession>
<keyword evidence="3" id="KW-1185">Reference proteome</keyword>
<dbReference type="EMBL" id="AP023356">
    <property type="protein sequence ID" value="BCJ47211.1"/>
    <property type="molecule type" value="Genomic_DNA"/>
</dbReference>
<reference evidence="2 3" key="1">
    <citation type="submission" date="2020-08" db="EMBL/GenBank/DDBJ databases">
        <title>Whole genome shotgun sequence of Actinoplanes ianthinogenes NBRC 13996.</title>
        <authorList>
            <person name="Komaki H."/>
            <person name="Tamura T."/>
        </authorList>
    </citation>
    <scope>NUCLEOTIDE SEQUENCE [LARGE SCALE GENOMIC DNA]</scope>
    <source>
        <strain evidence="2 3">NBRC 13996</strain>
    </source>
</reference>
<gene>
    <name evidence="2" type="ORF">Aiant_78680</name>
</gene>
<dbReference type="Gene3D" id="2.60.120.200">
    <property type="match status" value="1"/>
</dbReference>
<name>A0ABM7M6D4_9ACTN</name>
<proteinExistence type="predicted"/>
<dbReference type="Proteomes" id="UP000676967">
    <property type="component" value="Chromosome"/>
</dbReference>
<feature type="region of interest" description="Disordered" evidence="1">
    <location>
        <begin position="75"/>
        <end position="96"/>
    </location>
</feature>
<protein>
    <recommendedName>
        <fullName evidence="4">GH16 domain-containing protein</fullName>
    </recommendedName>
</protein>
<evidence type="ECO:0000313" key="3">
    <source>
        <dbReference type="Proteomes" id="UP000676967"/>
    </source>
</evidence>
<sequence>MSLPEPPARRPDLDDDFAGPRLRDDVWVDHYLPQWSTPDRSAARYDFDERGLRLRIDADQLDWRPEDAPLRVSSIQTGTFAGPPGSGQGTHRHRPDGLVVRSATPTRLLWAPSAGRVDITVTASVDEGCMLAAWLVGTEHLDPLDSGEVCIFEIEAADLSTARCGIKAHHDDRLQPEMTEVAIPADAAKPHTWTAIWGPEGTVIGCEGTVLVRSAQAPAYPQFLLIDLWELDGRTGNYPKAAWIHRVRGWDLGR</sequence>
<dbReference type="SUPFAM" id="SSF49899">
    <property type="entry name" value="Concanavalin A-like lectins/glucanases"/>
    <property type="match status" value="1"/>
</dbReference>
<evidence type="ECO:0000313" key="2">
    <source>
        <dbReference type="EMBL" id="BCJ47211.1"/>
    </source>
</evidence>
<organism evidence="2 3">
    <name type="scientific">Actinoplanes ianthinogenes</name>
    <dbReference type="NCBI Taxonomy" id="122358"/>
    <lineage>
        <taxon>Bacteria</taxon>
        <taxon>Bacillati</taxon>
        <taxon>Actinomycetota</taxon>
        <taxon>Actinomycetes</taxon>
        <taxon>Micromonosporales</taxon>
        <taxon>Micromonosporaceae</taxon>
        <taxon>Actinoplanes</taxon>
    </lineage>
</organism>
<evidence type="ECO:0000256" key="1">
    <source>
        <dbReference type="SAM" id="MobiDB-lite"/>
    </source>
</evidence>
<dbReference type="InterPro" id="IPR013320">
    <property type="entry name" value="ConA-like_dom_sf"/>
</dbReference>
<evidence type="ECO:0008006" key="4">
    <source>
        <dbReference type="Google" id="ProtNLM"/>
    </source>
</evidence>
<dbReference type="RefSeq" id="WP_229831112.1">
    <property type="nucleotide sequence ID" value="NZ_AP023356.1"/>
</dbReference>